<evidence type="ECO:0000259" key="4">
    <source>
        <dbReference type="Pfam" id="PF05881"/>
    </source>
</evidence>
<protein>
    <recommendedName>
        <fullName evidence="4">Cyclic nucleotide phosphodiesterase catalytic domain-containing protein</fullName>
    </recommendedName>
</protein>
<proteinExistence type="predicted"/>
<evidence type="ECO:0000256" key="3">
    <source>
        <dbReference type="SAM" id="SignalP"/>
    </source>
</evidence>
<dbReference type="GO" id="GO:0016020">
    <property type="term" value="C:membrane"/>
    <property type="evidence" value="ECO:0007669"/>
    <property type="project" value="InterPro"/>
</dbReference>
<gene>
    <name evidence="5" type="ORF">AFUS01_LOCUS44084</name>
</gene>
<keyword evidence="2" id="KW-1133">Transmembrane helix</keyword>
<feature type="signal peptide" evidence="3">
    <location>
        <begin position="1"/>
        <end position="20"/>
    </location>
</feature>
<comment type="caution">
    <text evidence="5">The sequence shown here is derived from an EMBL/GenBank/DDBJ whole genome shotgun (WGS) entry which is preliminary data.</text>
</comment>
<feature type="chain" id="PRO_5035148972" description="Cyclic nucleotide phosphodiesterase catalytic domain-containing protein" evidence="3">
    <location>
        <begin position="21"/>
        <end position="296"/>
    </location>
</feature>
<keyword evidence="1" id="KW-0378">Hydrolase</keyword>
<keyword evidence="6" id="KW-1185">Reference proteome</keyword>
<keyword evidence="3" id="KW-0732">Signal</keyword>
<dbReference type="OrthoDB" id="3231855at2759"/>
<dbReference type="InterPro" id="IPR047325">
    <property type="entry name" value="CNPase_cat"/>
</dbReference>
<evidence type="ECO:0000256" key="2">
    <source>
        <dbReference type="SAM" id="Phobius"/>
    </source>
</evidence>
<dbReference type="EMBL" id="CAJVCH010570298">
    <property type="protein sequence ID" value="CAG7834595.1"/>
    <property type="molecule type" value="Genomic_DNA"/>
</dbReference>
<feature type="transmembrane region" description="Helical" evidence="2">
    <location>
        <begin position="274"/>
        <end position="293"/>
    </location>
</feature>
<organism evidence="5 6">
    <name type="scientific">Allacma fusca</name>
    <dbReference type="NCBI Taxonomy" id="39272"/>
    <lineage>
        <taxon>Eukaryota</taxon>
        <taxon>Metazoa</taxon>
        <taxon>Ecdysozoa</taxon>
        <taxon>Arthropoda</taxon>
        <taxon>Hexapoda</taxon>
        <taxon>Collembola</taxon>
        <taxon>Symphypleona</taxon>
        <taxon>Sminthuridae</taxon>
        <taxon>Allacma</taxon>
    </lineage>
</organism>
<dbReference type="InterPro" id="IPR008431">
    <property type="entry name" value="CNPase"/>
</dbReference>
<dbReference type="PANTHER" id="PTHR10156:SF0">
    <property type="entry name" value="2',3'-CYCLIC-NUCLEOTIDE 3'-PHOSPHODIESTERASE"/>
    <property type="match status" value="1"/>
</dbReference>
<dbReference type="GO" id="GO:0005737">
    <property type="term" value="C:cytoplasm"/>
    <property type="evidence" value="ECO:0007669"/>
    <property type="project" value="TreeGrafter"/>
</dbReference>
<dbReference type="PANTHER" id="PTHR10156">
    <property type="entry name" value="2',3'-CYCLIC-NUCLEOTIDE 3'-PHOSPHODIESTERASE"/>
    <property type="match status" value="1"/>
</dbReference>
<feature type="domain" description="Cyclic nucleotide phosphodiesterase catalytic" evidence="4">
    <location>
        <begin position="28"/>
        <end position="271"/>
    </location>
</feature>
<dbReference type="GO" id="GO:0004113">
    <property type="term" value="F:2',3'-cyclic-nucleotide 3'-phosphodiesterase activity"/>
    <property type="evidence" value="ECO:0007669"/>
    <property type="project" value="InterPro"/>
</dbReference>
<keyword evidence="2" id="KW-0812">Transmembrane</keyword>
<dbReference type="Pfam" id="PF05881">
    <property type="entry name" value="CNPase"/>
    <property type="match status" value="1"/>
</dbReference>
<sequence>MKAFRLIQAVLLLAATYVTAQDTEKQQMPLFYGWFFNDIIAAGLKNITDGHLNSLYSDVPAVQNFLRKVSNQSQITDPLKYYAKPLDPNTGNFDPFYHITAKYCGGKDCSNYTRQIEKYMKQNFSTDLVGVFFTPRTFGIRVNLSQIQEDIFGMEVSGVAGTDSVTPNLEAIKDYPGIDFLPQDEDNFHPTDSRAHVTLGCAPNVSAVTTGEDLLKILAFEKNETFCGEVVSAEHGNLIQMGTDCDIFVYYLEEKMIANATFDVYYSRCSKTSINLGTLWVGILSIVSLYWFLQRD</sequence>
<keyword evidence="2" id="KW-0472">Membrane</keyword>
<evidence type="ECO:0000313" key="6">
    <source>
        <dbReference type="Proteomes" id="UP000708208"/>
    </source>
</evidence>
<dbReference type="AlphaFoldDB" id="A0A8J2LJD4"/>
<accession>A0A8J2LJD4</accession>
<dbReference type="GO" id="GO:0009214">
    <property type="term" value="P:cyclic nucleotide catabolic process"/>
    <property type="evidence" value="ECO:0007669"/>
    <property type="project" value="InterPro"/>
</dbReference>
<dbReference type="Proteomes" id="UP000708208">
    <property type="component" value="Unassembled WGS sequence"/>
</dbReference>
<reference evidence="5" key="1">
    <citation type="submission" date="2021-06" db="EMBL/GenBank/DDBJ databases">
        <authorList>
            <person name="Hodson N. C."/>
            <person name="Mongue J. A."/>
            <person name="Jaron S. K."/>
        </authorList>
    </citation>
    <scope>NUCLEOTIDE SEQUENCE</scope>
</reference>
<evidence type="ECO:0000313" key="5">
    <source>
        <dbReference type="EMBL" id="CAG7834595.1"/>
    </source>
</evidence>
<evidence type="ECO:0000256" key="1">
    <source>
        <dbReference type="ARBA" id="ARBA00022801"/>
    </source>
</evidence>
<name>A0A8J2LJD4_9HEXA</name>